<evidence type="ECO:0000313" key="2">
    <source>
        <dbReference type="EMBL" id="SHE49164.1"/>
    </source>
</evidence>
<gene>
    <name evidence="2" type="ORF">SAMN02745784_00907</name>
</gene>
<name>A0A1M4TXM7_9FIRM</name>
<sequence>MQELYSQCREYIIETGRFPCKDEKYTVLDKVYDKIEERDIWIPYTEVYQHFLSKETKLKNRLMKEGLLVDHNGKLKLFRKVILPITTSLNGIIIDVDDIDLQKEKEKYTEIADTFLTKESLPNQVEDAKEDEAKKDLVDIIRKENGKHIIVIGKSKFIKGFIEEDIIDEYIITIKPLILSENEANSIKLNKKMNLKLLSVKKEGADAVLRYKRIR</sequence>
<dbReference type="SUPFAM" id="SSF53597">
    <property type="entry name" value="Dihydrofolate reductase-like"/>
    <property type="match status" value="1"/>
</dbReference>
<protein>
    <submittedName>
        <fullName evidence="2">RibD C-terminal domain-containing protein</fullName>
    </submittedName>
</protein>
<accession>A0A1M4TXM7</accession>
<keyword evidence="3" id="KW-1185">Reference proteome</keyword>
<organism evidence="2 3">
    <name type="scientific">Tissierella praeacuta DSM 18095</name>
    <dbReference type="NCBI Taxonomy" id="1123404"/>
    <lineage>
        <taxon>Bacteria</taxon>
        <taxon>Bacillati</taxon>
        <taxon>Bacillota</taxon>
        <taxon>Tissierellia</taxon>
        <taxon>Tissierellales</taxon>
        <taxon>Tissierellaceae</taxon>
        <taxon>Tissierella</taxon>
    </lineage>
</organism>
<dbReference type="GO" id="GO:0008703">
    <property type="term" value="F:5-amino-6-(5-phosphoribosylamino)uracil reductase activity"/>
    <property type="evidence" value="ECO:0007669"/>
    <property type="project" value="InterPro"/>
</dbReference>
<dbReference type="RefSeq" id="WP_072973572.1">
    <property type="nucleotide sequence ID" value="NZ_FQTY01000002.1"/>
</dbReference>
<reference evidence="3" key="1">
    <citation type="submission" date="2016-11" db="EMBL/GenBank/DDBJ databases">
        <authorList>
            <person name="Varghese N."/>
            <person name="Submissions S."/>
        </authorList>
    </citation>
    <scope>NUCLEOTIDE SEQUENCE [LARGE SCALE GENOMIC DNA]</scope>
    <source>
        <strain evidence="3">DSM 18095</strain>
    </source>
</reference>
<dbReference type="InterPro" id="IPR002734">
    <property type="entry name" value="RibDG_C"/>
</dbReference>
<feature type="domain" description="Bacterial bifunctional deaminase-reductase C-terminal" evidence="1">
    <location>
        <begin position="134"/>
        <end position="208"/>
    </location>
</feature>
<dbReference type="STRING" id="1123404.SAMN02745784_00907"/>
<dbReference type="Pfam" id="PF01872">
    <property type="entry name" value="RibD_C"/>
    <property type="match status" value="1"/>
</dbReference>
<evidence type="ECO:0000259" key="1">
    <source>
        <dbReference type="Pfam" id="PF01872"/>
    </source>
</evidence>
<proteinExistence type="predicted"/>
<dbReference type="EMBL" id="FQTY01000002">
    <property type="protein sequence ID" value="SHE49164.1"/>
    <property type="molecule type" value="Genomic_DNA"/>
</dbReference>
<dbReference type="InterPro" id="IPR024072">
    <property type="entry name" value="DHFR-like_dom_sf"/>
</dbReference>
<dbReference type="Proteomes" id="UP000184114">
    <property type="component" value="Unassembled WGS sequence"/>
</dbReference>
<dbReference type="GO" id="GO:0009231">
    <property type="term" value="P:riboflavin biosynthetic process"/>
    <property type="evidence" value="ECO:0007669"/>
    <property type="project" value="InterPro"/>
</dbReference>
<dbReference type="AlphaFoldDB" id="A0A1M4TXM7"/>
<dbReference type="Gene3D" id="3.40.430.10">
    <property type="entry name" value="Dihydrofolate Reductase, subunit A"/>
    <property type="match status" value="1"/>
</dbReference>
<evidence type="ECO:0000313" key="3">
    <source>
        <dbReference type="Proteomes" id="UP000184114"/>
    </source>
</evidence>
<dbReference type="GeneID" id="90996707"/>